<sequence length="58" mass="6087">MAIGSIIFTLPVAVLVSLWVAVLHGLSALQTLGVYSAFGSLTLLAVFIGTVMALRDIR</sequence>
<protein>
    <submittedName>
        <fullName evidence="2">Uncharacterized protein</fullName>
    </submittedName>
</protein>
<proteinExistence type="predicted"/>
<evidence type="ECO:0000313" key="3">
    <source>
        <dbReference type="Proteomes" id="UP000201838"/>
    </source>
</evidence>
<keyword evidence="3" id="KW-1185">Reference proteome</keyword>
<keyword evidence="1" id="KW-1133">Transmembrane helix</keyword>
<dbReference type="RefSeq" id="WP_176440273.1">
    <property type="nucleotide sequence ID" value="NZ_FXXQ01000007.1"/>
</dbReference>
<evidence type="ECO:0000313" key="2">
    <source>
        <dbReference type="EMBL" id="SMX24096.1"/>
    </source>
</evidence>
<dbReference type="Proteomes" id="UP000201838">
    <property type="component" value="Unassembled WGS sequence"/>
</dbReference>
<feature type="transmembrane region" description="Helical" evidence="1">
    <location>
        <begin position="32"/>
        <end position="54"/>
    </location>
</feature>
<feature type="transmembrane region" description="Helical" evidence="1">
    <location>
        <begin position="7"/>
        <end position="26"/>
    </location>
</feature>
<keyword evidence="1" id="KW-0812">Transmembrane</keyword>
<gene>
    <name evidence="2" type="ORF">BOA8489_02212</name>
</gene>
<reference evidence="2 3" key="1">
    <citation type="submission" date="2017-05" db="EMBL/GenBank/DDBJ databases">
        <authorList>
            <person name="Song R."/>
            <person name="Chenine A.L."/>
            <person name="Ruprecht R.M."/>
        </authorList>
    </citation>
    <scope>NUCLEOTIDE SEQUENCE [LARGE SCALE GENOMIC DNA]</scope>
    <source>
        <strain evidence="2 3">CECT 8489</strain>
    </source>
</reference>
<accession>A0A238J0D9</accession>
<evidence type="ECO:0000256" key="1">
    <source>
        <dbReference type="SAM" id="Phobius"/>
    </source>
</evidence>
<dbReference type="EMBL" id="FXXQ01000007">
    <property type="protein sequence ID" value="SMX24096.1"/>
    <property type="molecule type" value="Genomic_DNA"/>
</dbReference>
<keyword evidence="1" id="KW-0472">Membrane</keyword>
<name>A0A238J0D9_9RHOB</name>
<organism evidence="2 3">
    <name type="scientific">Boseongicola aestuarii</name>
    <dbReference type="NCBI Taxonomy" id="1470561"/>
    <lineage>
        <taxon>Bacteria</taxon>
        <taxon>Pseudomonadati</taxon>
        <taxon>Pseudomonadota</taxon>
        <taxon>Alphaproteobacteria</taxon>
        <taxon>Rhodobacterales</taxon>
        <taxon>Paracoccaceae</taxon>
        <taxon>Boseongicola</taxon>
    </lineage>
</organism>
<dbReference type="AlphaFoldDB" id="A0A238J0D9"/>